<dbReference type="AlphaFoldDB" id="A0A6C0DFE3"/>
<dbReference type="SMART" id="SM00672">
    <property type="entry name" value="CAP10"/>
    <property type="match status" value="1"/>
</dbReference>
<dbReference type="PANTHER" id="PTHR12203:SF35">
    <property type="entry name" value="PROTEIN O-GLUCOSYLTRANSFERASE 1"/>
    <property type="match status" value="1"/>
</dbReference>
<dbReference type="InterPro" id="IPR006598">
    <property type="entry name" value="CAP10"/>
</dbReference>
<dbReference type="PANTHER" id="PTHR12203">
    <property type="entry name" value="KDEL LYS-ASP-GLU-LEU CONTAINING - RELATED"/>
    <property type="match status" value="1"/>
</dbReference>
<dbReference type="InterPro" id="IPR051091">
    <property type="entry name" value="O-Glucosyltr/Glycosyltrsf_90"/>
</dbReference>
<proteinExistence type="predicted"/>
<dbReference type="Pfam" id="PF05686">
    <property type="entry name" value="Glyco_transf_90"/>
    <property type="match status" value="1"/>
</dbReference>
<accession>A0A6C0DFE3</accession>
<protein>
    <recommendedName>
        <fullName evidence="2">Glycosyl transferase CAP10 domain-containing protein</fullName>
    </recommendedName>
</protein>
<sequence>MSREIPNSVLPLLKQYTELGLLTISTETVTVRHSPLFTAQQNRISALLKWLQEYCYIHNQTKTIDGSYFFTVLDGFREKTHPSLSGDYVKITDLDITKYNNEQFIHPTQLHEPYPIFPYPVISWSRHKGDSSVVLIPDQYYIIQNGYFQLLLQIKKADRPWTSKQNKVFWRGGKNGSHYSIYDPTCSKTQRELAMDVSLRYPAQMDISFTGSVNKPEYLQYKYLLDVDGHVNAWDGLFWKLGSNSVVFKIESHWEEWYYDQLVPWVHYIPVLGDSSDLYEKYLWAEKNETKVLKIIRNANELVHKYRYEYTLLSSKIFNNFKESNTLVKKYYS</sequence>
<organism evidence="3">
    <name type="scientific">viral metagenome</name>
    <dbReference type="NCBI Taxonomy" id="1070528"/>
    <lineage>
        <taxon>unclassified sequences</taxon>
        <taxon>metagenomes</taxon>
        <taxon>organismal metagenomes</taxon>
    </lineage>
</organism>
<evidence type="ECO:0000259" key="2">
    <source>
        <dbReference type="SMART" id="SM00672"/>
    </source>
</evidence>
<reference evidence="3" key="1">
    <citation type="journal article" date="2020" name="Nature">
        <title>Giant virus diversity and host interactions through global metagenomics.</title>
        <authorList>
            <person name="Schulz F."/>
            <person name="Roux S."/>
            <person name="Paez-Espino D."/>
            <person name="Jungbluth S."/>
            <person name="Walsh D.A."/>
            <person name="Denef V.J."/>
            <person name="McMahon K.D."/>
            <person name="Konstantinidis K.T."/>
            <person name="Eloe-Fadrosh E.A."/>
            <person name="Kyrpides N.C."/>
            <person name="Woyke T."/>
        </authorList>
    </citation>
    <scope>NUCLEOTIDE SEQUENCE</scope>
    <source>
        <strain evidence="3">GVMAG-M-3300023174-176</strain>
    </source>
</reference>
<feature type="domain" description="Glycosyl transferase CAP10" evidence="2">
    <location>
        <begin position="90"/>
        <end position="330"/>
    </location>
</feature>
<dbReference type="GO" id="GO:0016740">
    <property type="term" value="F:transferase activity"/>
    <property type="evidence" value="ECO:0007669"/>
    <property type="project" value="UniProtKB-KW"/>
</dbReference>
<evidence type="ECO:0000256" key="1">
    <source>
        <dbReference type="ARBA" id="ARBA00022679"/>
    </source>
</evidence>
<keyword evidence="1" id="KW-0808">Transferase</keyword>
<dbReference type="EMBL" id="MN739613">
    <property type="protein sequence ID" value="QHT15678.1"/>
    <property type="molecule type" value="Genomic_DNA"/>
</dbReference>
<evidence type="ECO:0000313" key="3">
    <source>
        <dbReference type="EMBL" id="QHT15678.1"/>
    </source>
</evidence>
<name>A0A6C0DFE3_9ZZZZ</name>